<name>A0ABV6A766_9PSEU</name>
<comment type="catalytic activity">
    <reaction evidence="1 6">
        <text>Cleavage of hydrophobic, N-terminal signal or leader sequences from secreted and periplasmic proteins.</text>
        <dbReference type="EC" id="3.4.21.89"/>
    </reaction>
</comment>
<feature type="transmembrane region" description="Helical" evidence="6">
    <location>
        <begin position="42"/>
        <end position="65"/>
    </location>
</feature>
<dbReference type="GO" id="GO:0009003">
    <property type="term" value="F:signal peptidase activity"/>
    <property type="evidence" value="ECO:0007669"/>
    <property type="project" value="UniProtKB-EC"/>
</dbReference>
<evidence type="ECO:0000313" key="9">
    <source>
        <dbReference type="EMBL" id="MFB9908089.1"/>
    </source>
</evidence>
<dbReference type="SUPFAM" id="SSF51306">
    <property type="entry name" value="LexA/Signal peptidase"/>
    <property type="match status" value="1"/>
</dbReference>
<gene>
    <name evidence="9" type="primary">lepB</name>
    <name evidence="9" type="ORF">ACFFQA_29500</name>
</gene>
<accession>A0ABV6A766</accession>
<proteinExistence type="inferred from homology"/>
<comment type="caution">
    <text evidence="9">The sequence shown here is derived from an EMBL/GenBank/DDBJ whole genome shotgun (WGS) entry which is preliminary data.</text>
</comment>
<dbReference type="EC" id="3.4.21.89" evidence="4 6"/>
<keyword evidence="5 6" id="KW-0378">Hydrolase</keyword>
<protein>
    <recommendedName>
        <fullName evidence="4 6">Signal peptidase I</fullName>
        <ecNumber evidence="4 6">3.4.21.89</ecNumber>
    </recommendedName>
</protein>
<keyword evidence="6" id="KW-0812">Transmembrane</keyword>
<evidence type="ECO:0000256" key="3">
    <source>
        <dbReference type="ARBA" id="ARBA00009370"/>
    </source>
</evidence>
<dbReference type="Pfam" id="PF10502">
    <property type="entry name" value="Peptidase_S26"/>
    <property type="match status" value="1"/>
</dbReference>
<dbReference type="InterPro" id="IPR036286">
    <property type="entry name" value="LexA/Signal_pep-like_sf"/>
</dbReference>
<feature type="compositionally biased region" description="Basic and acidic residues" evidence="7">
    <location>
        <begin position="20"/>
        <end position="29"/>
    </location>
</feature>
<dbReference type="PRINTS" id="PR00727">
    <property type="entry name" value="LEADERPTASE"/>
</dbReference>
<dbReference type="Gene3D" id="2.10.109.10">
    <property type="entry name" value="Umud Fragment, subunit A"/>
    <property type="match status" value="1"/>
</dbReference>
<feature type="transmembrane region" description="Helical" evidence="6">
    <location>
        <begin position="260"/>
        <end position="281"/>
    </location>
</feature>
<dbReference type="InterPro" id="IPR019533">
    <property type="entry name" value="Peptidase_S26"/>
</dbReference>
<comment type="caution">
    <text evidence="6">Lacks conserved residue(s) required for the propagation of feature annotation.</text>
</comment>
<dbReference type="Proteomes" id="UP001589693">
    <property type="component" value="Unassembled WGS sequence"/>
</dbReference>
<comment type="similarity">
    <text evidence="3 6">Belongs to the peptidase S26 family.</text>
</comment>
<dbReference type="PANTHER" id="PTHR43390:SF1">
    <property type="entry name" value="CHLOROPLAST PROCESSING PEPTIDASE"/>
    <property type="match status" value="1"/>
</dbReference>
<feature type="domain" description="Peptidase S26" evidence="8">
    <location>
        <begin position="41"/>
        <end position="237"/>
    </location>
</feature>
<dbReference type="CDD" id="cd06530">
    <property type="entry name" value="S26_SPase_I"/>
    <property type="match status" value="1"/>
</dbReference>
<evidence type="ECO:0000256" key="6">
    <source>
        <dbReference type="RuleBase" id="RU362042"/>
    </source>
</evidence>
<comment type="subcellular location">
    <subcellularLocation>
        <location evidence="2">Cell membrane</location>
        <topology evidence="2">Single-pass type II membrane protein</topology>
    </subcellularLocation>
    <subcellularLocation>
        <location evidence="6">Membrane</location>
        <topology evidence="6">Single-pass type II membrane protein</topology>
    </subcellularLocation>
</comment>
<keyword evidence="6" id="KW-0472">Membrane</keyword>
<dbReference type="PANTHER" id="PTHR43390">
    <property type="entry name" value="SIGNAL PEPTIDASE I"/>
    <property type="match status" value="1"/>
</dbReference>
<reference evidence="9 10" key="1">
    <citation type="submission" date="2024-09" db="EMBL/GenBank/DDBJ databases">
        <authorList>
            <person name="Sun Q."/>
            <person name="Mori K."/>
        </authorList>
    </citation>
    <scope>NUCLEOTIDE SEQUENCE [LARGE SCALE GENOMIC DNA]</scope>
    <source>
        <strain evidence="9 10">TBRC 7907</strain>
    </source>
</reference>
<evidence type="ECO:0000256" key="2">
    <source>
        <dbReference type="ARBA" id="ARBA00004401"/>
    </source>
</evidence>
<dbReference type="NCBIfam" id="TIGR02227">
    <property type="entry name" value="sigpep_I_bact"/>
    <property type="match status" value="1"/>
</dbReference>
<dbReference type="PROSITE" id="PS00761">
    <property type="entry name" value="SPASE_I_3"/>
    <property type="match status" value="1"/>
</dbReference>
<dbReference type="InterPro" id="IPR000223">
    <property type="entry name" value="Pept_S26A_signal_pept_1"/>
</dbReference>
<evidence type="ECO:0000256" key="1">
    <source>
        <dbReference type="ARBA" id="ARBA00000677"/>
    </source>
</evidence>
<dbReference type="RefSeq" id="WP_377859372.1">
    <property type="nucleotide sequence ID" value="NZ_JBHLZU010000026.1"/>
</dbReference>
<dbReference type="EMBL" id="JBHLZU010000026">
    <property type="protein sequence ID" value="MFB9908089.1"/>
    <property type="molecule type" value="Genomic_DNA"/>
</dbReference>
<organism evidence="9 10">
    <name type="scientific">Allokutzneria oryzae</name>
    <dbReference type="NCBI Taxonomy" id="1378989"/>
    <lineage>
        <taxon>Bacteria</taxon>
        <taxon>Bacillati</taxon>
        <taxon>Actinomycetota</taxon>
        <taxon>Actinomycetes</taxon>
        <taxon>Pseudonocardiales</taxon>
        <taxon>Pseudonocardiaceae</taxon>
        <taxon>Allokutzneria</taxon>
    </lineage>
</organism>
<evidence type="ECO:0000259" key="8">
    <source>
        <dbReference type="Pfam" id="PF10502"/>
    </source>
</evidence>
<keyword evidence="6" id="KW-1133">Transmembrane helix</keyword>
<feature type="region of interest" description="Disordered" evidence="7">
    <location>
        <begin position="1"/>
        <end position="32"/>
    </location>
</feature>
<evidence type="ECO:0000313" key="10">
    <source>
        <dbReference type="Proteomes" id="UP001589693"/>
    </source>
</evidence>
<dbReference type="InterPro" id="IPR019758">
    <property type="entry name" value="Pept_S26A_signal_pept_1_CS"/>
</dbReference>
<evidence type="ECO:0000256" key="4">
    <source>
        <dbReference type="ARBA" id="ARBA00013208"/>
    </source>
</evidence>
<keyword evidence="10" id="KW-1185">Reference proteome</keyword>
<keyword evidence="6" id="KW-0645">Protease</keyword>
<evidence type="ECO:0000256" key="5">
    <source>
        <dbReference type="ARBA" id="ARBA00022801"/>
    </source>
</evidence>
<evidence type="ECO:0000256" key="7">
    <source>
        <dbReference type="SAM" id="MobiDB-lite"/>
    </source>
</evidence>
<sequence length="296" mass="32557">MADLEPSAAPQGDPDSGSSDGEHPVGEKPTKKKKKSSFWRELPILILTALVLTFLIQTFLARVYVIPSQSMETTLHGCTGCTNDRVLVDKITYNFTDPKPGDVVVFRGPDSWSQTEFEDNRSENVVVRWFQELGSLIGLAPPDERDFVKRVIAVGGQTVECCTPDNKVKVDGKPLNEPYIHYEEGRGTTQDEFSPVKVPEGQLWMMGDNRNNSSDSRAGNHGPVPVANVIGKAQFIVLPPSRWQGIDNPNPQAVAISAPAWQAGIPAGIGLAAAWPVLWLLRRTSRGIRSRMTRQD</sequence>